<keyword evidence="6 7" id="KW-0472">Membrane</keyword>
<keyword evidence="10" id="KW-1185">Reference proteome</keyword>
<evidence type="ECO:0000313" key="10">
    <source>
        <dbReference type="Proteomes" id="UP000606720"/>
    </source>
</evidence>
<name>A0A923LM51_9FIRM</name>
<sequence length="447" mass="52300">MIMFWSKLFIVLLQTGIYGWLWYGHYKDMMPVKYWERGNWAIIALYGIFIIVFSRAFGALKVGYLKTWDIMYSQMLTIICVNGVTYLQLELINGDWKLFENSEPMFLLCAVDFIIVLCWALFMRWIYAIIYPPHEMLLIYGNISPDAIISKLESRKDKYHVKEKMPLSAGMDNILERILQYDAVLVGDIPVQDRNVFIKYCFEKDIRCYGIPKISDIMIRNSESIDLFDSPLLLFRNNGLTYRQMFVKRAMDIVISFVGIILASPFMLIIALAIKLYDHGPVFYKQKRQTMGGREFDILKFRSMIVDSEQHGARLAKEHDDRITPVGKVIRRLHFDELPQLFNILKGDMAFVGPRPERKEITEEYTKEIPEFPFRLKVKAGLTGYAQVYGQYNTVPYDKLKLDLTYITNYSIWLDIKLIILTVKILFQKEKSEGVDDEQKTALKKEG</sequence>
<evidence type="ECO:0000256" key="5">
    <source>
        <dbReference type="ARBA" id="ARBA00022989"/>
    </source>
</evidence>
<dbReference type="InterPro" id="IPR017475">
    <property type="entry name" value="EPS_sugar_tfrase"/>
</dbReference>
<feature type="transmembrane region" description="Helical" evidence="7">
    <location>
        <begin position="253"/>
        <end position="277"/>
    </location>
</feature>
<evidence type="ECO:0000256" key="7">
    <source>
        <dbReference type="SAM" id="Phobius"/>
    </source>
</evidence>
<feature type="transmembrane region" description="Helical" evidence="7">
    <location>
        <begin position="7"/>
        <end position="26"/>
    </location>
</feature>
<proteinExistence type="inferred from homology"/>
<comment type="similarity">
    <text evidence="2">Belongs to the bacterial sugar transferase family.</text>
</comment>
<dbReference type="PANTHER" id="PTHR30576:SF0">
    <property type="entry name" value="UNDECAPRENYL-PHOSPHATE N-ACETYLGALACTOSAMINYL 1-PHOSPHATE TRANSFERASE-RELATED"/>
    <property type="match status" value="1"/>
</dbReference>
<gene>
    <name evidence="9" type="ORF">H8S17_00940</name>
</gene>
<dbReference type="InterPro" id="IPR003362">
    <property type="entry name" value="Bact_transf"/>
</dbReference>
<organism evidence="9 10">
    <name type="scientific">Roseburia zhanii</name>
    <dbReference type="NCBI Taxonomy" id="2763064"/>
    <lineage>
        <taxon>Bacteria</taxon>
        <taxon>Bacillati</taxon>
        <taxon>Bacillota</taxon>
        <taxon>Clostridia</taxon>
        <taxon>Lachnospirales</taxon>
        <taxon>Lachnospiraceae</taxon>
        <taxon>Roseburia</taxon>
    </lineage>
</organism>
<keyword evidence="5 7" id="KW-1133">Transmembrane helix</keyword>
<protein>
    <submittedName>
        <fullName evidence="9">Exopolysaccharide biosynthesis polyprenyl glycosylphosphotransferase</fullName>
    </submittedName>
</protein>
<feature type="transmembrane region" description="Helical" evidence="7">
    <location>
        <begin position="38"/>
        <end position="58"/>
    </location>
</feature>
<dbReference type="NCBIfam" id="TIGR03025">
    <property type="entry name" value="EPS_sugtrans"/>
    <property type="match status" value="1"/>
</dbReference>
<dbReference type="Pfam" id="PF02397">
    <property type="entry name" value="Bac_transf"/>
    <property type="match status" value="1"/>
</dbReference>
<dbReference type="PANTHER" id="PTHR30576">
    <property type="entry name" value="COLANIC BIOSYNTHESIS UDP-GLUCOSE LIPID CARRIER TRANSFERASE"/>
    <property type="match status" value="1"/>
</dbReference>
<dbReference type="EMBL" id="JACOPH010000001">
    <property type="protein sequence ID" value="MBC5712785.1"/>
    <property type="molecule type" value="Genomic_DNA"/>
</dbReference>
<accession>A0A923LM51</accession>
<comment type="caution">
    <text evidence="9">The sequence shown here is derived from an EMBL/GenBank/DDBJ whole genome shotgun (WGS) entry which is preliminary data.</text>
</comment>
<evidence type="ECO:0000313" key="9">
    <source>
        <dbReference type="EMBL" id="MBC5712785.1"/>
    </source>
</evidence>
<evidence type="ECO:0000256" key="4">
    <source>
        <dbReference type="ARBA" id="ARBA00022692"/>
    </source>
</evidence>
<feature type="domain" description="Bacterial sugar transferase" evidence="8">
    <location>
        <begin position="248"/>
        <end position="427"/>
    </location>
</feature>
<evidence type="ECO:0000256" key="3">
    <source>
        <dbReference type="ARBA" id="ARBA00022679"/>
    </source>
</evidence>
<comment type="subcellular location">
    <subcellularLocation>
        <location evidence="1">Membrane</location>
        <topology evidence="1">Multi-pass membrane protein</topology>
    </subcellularLocation>
</comment>
<keyword evidence="4 7" id="KW-0812">Transmembrane</keyword>
<evidence type="ECO:0000256" key="1">
    <source>
        <dbReference type="ARBA" id="ARBA00004141"/>
    </source>
</evidence>
<keyword evidence="3" id="KW-0808">Transferase</keyword>
<evidence type="ECO:0000259" key="8">
    <source>
        <dbReference type="Pfam" id="PF02397"/>
    </source>
</evidence>
<dbReference type="AlphaFoldDB" id="A0A923LM51"/>
<dbReference type="GO" id="GO:0016780">
    <property type="term" value="F:phosphotransferase activity, for other substituted phosphate groups"/>
    <property type="evidence" value="ECO:0007669"/>
    <property type="project" value="TreeGrafter"/>
</dbReference>
<evidence type="ECO:0000256" key="2">
    <source>
        <dbReference type="ARBA" id="ARBA00006464"/>
    </source>
</evidence>
<reference evidence="9" key="1">
    <citation type="submission" date="2020-08" db="EMBL/GenBank/DDBJ databases">
        <title>Genome public.</title>
        <authorList>
            <person name="Liu C."/>
            <person name="Sun Q."/>
        </authorList>
    </citation>
    <scope>NUCLEOTIDE SEQUENCE</scope>
    <source>
        <strain evidence="9">BX1005</strain>
    </source>
</reference>
<feature type="transmembrane region" description="Helical" evidence="7">
    <location>
        <begin position="70"/>
        <end position="89"/>
    </location>
</feature>
<evidence type="ECO:0000256" key="6">
    <source>
        <dbReference type="ARBA" id="ARBA00023136"/>
    </source>
</evidence>
<dbReference type="Proteomes" id="UP000606720">
    <property type="component" value="Unassembled WGS sequence"/>
</dbReference>
<feature type="transmembrane region" description="Helical" evidence="7">
    <location>
        <begin position="105"/>
        <end position="127"/>
    </location>
</feature>
<dbReference type="GO" id="GO:0016020">
    <property type="term" value="C:membrane"/>
    <property type="evidence" value="ECO:0007669"/>
    <property type="project" value="UniProtKB-SubCell"/>
</dbReference>